<evidence type="ECO:0000313" key="10">
    <source>
        <dbReference type="EMBL" id="KAF2706467.1"/>
    </source>
</evidence>
<gene>
    <name evidence="10" type="ORF">K504DRAFT_459769</name>
</gene>
<evidence type="ECO:0000256" key="6">
    <source>
        <dbReference type="ARBA" id="ARBA00023212"/>
    </source>
</evidence>
<feature type="compositionally biased region" description="Acidic residues" evidence="8">
    <location>
        <begin position="1111"/>
        <end position="1120"/>
    </location>
</feature>
<feature type="region of interest" description="Disordered" evidence="8">
    <location>
        <begin position="695"/>
        <end position="1127"/>
    </location>
</feature>
<feature type="compositionally biased region" description="Polar residues" evidence="8">
    <location>
        <begin position="206"/>
        <end position="227"/>
    </location>
</feature>
<protein>
    <recommendedName>
        <fullName evidence="9">Inner centromere protein ARK-binding domain-containing protein</fullName>
    </recommendedName>
</protein>
<feature type="compositionally biased region" description="Basic and acidic residues" evidence="8">
    <location>
        <begin position="878"/>
        <end position="895"/>
    </location>
</feature>
<dbReference type="GO" id="GO:0007059">
    <property type="term" value="P:chromosome segregation"/>
    <property type="evidence" value="ECO:0007669"/>
    <property type="project" value="UniProtKB-KW"/>
</dbReference>
<dbReference type="AlphaFoldDB" id="A0A6G1K252"/>
<feature type="compositionally biased region" description="Basic and acidic residues" evidence="8">
    <location>
        <begin position="256"/>
        <end position="266"/>
    </location>
</feature>
<sequence>MPITLNSRRQLPTTEFTNPPTRQPRPPHPVDMAATRSRAPAIGSADWILDERRQASDLVTQELEDFGFSVRNELEWLNEHMVDIFAQNGQNNLDVFKTPGKLRGKTPHTARKRVIAEPRQPLGAIFVGQSQPRLSPAQQSLKNTLQMNITKPKFNIAEDARSTSPMESPAVPSPVSLPLFSQTLGTGKGNEHSTSEASDMDAPGPSTHTEQWSPVQSTQDSRPNTQESSQMFSQQPTQSTQPTQPTQSFTHSFHMPGDERRDTGESFVSAKEEMVTKNALKGNLRDPYSDNGMDIDSNTRDFTETVTHGTSIRSDTSSFNEGNTAIHYDLVKFPEPPRVVSEQYSISAETHDVLDIADRRAHAPEPKSLVSASPQFSISAETQDAMDVVAERDETTVSHNVDEDEMDIDDDVRSPSDKSSPVKPLVRKSSLTFASLPAREPFLPKKSMGNRVSRTSYVDQNKNRNSQMGRFTGGKSLGGSQMAQPAETHDDDDFVDEDRPQLLREESETTKIHNKTSTQRLADRINMLKQKHEPPKSINHHIAPAQSSQPLNVAPAQPIETAQPSYPLLPPGKSDAIDEDDDDDWISPIGPAAAAARNPLRPAFSQSCSADTFPTPKERAFPRALSVSNPDISAVVESISPVGSPTSKKYMDGPLSASKAKFYSALRAAKEKIIGSSATSAQVKLDALIEDPLHPKLQAHDSSDDMLSPKHNDKPANGLFSHLRSPSKESVKSNKVTKPKTAAMPGSPAKEDGRRTRSSTEREKQKDKEYREKEARHLQRTEDKLKEMREKEQFKASALYLKKQASSKTPMNMSSQQNLRSGVNLASKTPVPNSQQPPSRPGALRMNTDQTMQDQNSGDEMPPPPPPKSLLPTGPGHKLREPKKLVKAPSKEAMPKPRQQKIVVDLRPNSQATSRAAPKAAPSTASRAAPTAPAKPVAPAAKFTVLPPKPRPGPSAAQSASRMGRQPAFKASEKSKTLPTQSRADLGAARPPSRMHTVQEANRIKVNVPPVNPAKPPVKRPFQPDPDEPIHRPAKRQSTQAPSDEPIINRPAKRPSQQPKMNPITPGHAQFAQGKIPFAGMPSAQQQQQQRQAPPPPPPNGDDVKLPDIMTDSEDEDSDNDFAAPDWVNTPNLRELLTSQQLVDPEQIFGPIAPLNMEQVFPNKERHKRFRERTSSAYWTNDQLTEEERRKEREARERIVRDGAWTYNPSPLPPRKQ</sequence>
<feature type="compositionally biased region" description="Polar residues" evidence="8">
    <location>
        <begin position="1"/>
        <end position="18"/>
    </location>
</feature>
<keyword evidence="4" id="KW-0963">Cytoplasm</keyword>
<dbReference type="Proteomes" id="UP000799428">
    <property type="component" value="Unassembled WGS sequence"/>
</dbReference>
<feature type="compositionally biased region" description="Polar residues" evidence="8">
    <location>
        <begin position="804"/>
        <end position="837"/>
    </location>
</feature>
<feature type="region of interest" description="Disordered" evidence="8">
    <location>
        <begin position="154"/>
        <end position="266"/>
    </location>
</feature>
<evidence type="ECO:0000256" key="4">
    <source>
        <dbReference type="ARBA" id="ARBA00022490"/>
    </source>
</evidence>
<comment type="subcellular location">
    <subcellularLocation>
        <location evidence="2">Cytoplasm</location>
        <location evidence="2">Cytoskeleton</location>
        <location evidence="2">Spindle</location>
    </subcellularLocation>
    <subcellularLocation>
        <location evidence="1">Nucleus</location>
    </subcellularLocation>
</comment>
<dbReference type="GO" id="GO:0005634">
    <property type="term" value="C:nucleus"/>
    <property type="evidence" value="ECO:0007669"/>
    <property type="project" value="UniProtKB-SubCell"/>
</dbReference>
<name>A0A6G1K252_9PLEO</name>
<feature type="compositionally biased region" description="Low complexity" evidence="8">
    <location>
        <begin position="168"/>
        <end position="181"/>
    </location>
</feature>
<reference evidence="10" key="1">
    <citation type="journal article" date="2020" name="Stud. Mycol.">
        <title>101 Dothideomycetes genomes: a test case for predicting lifestyles and emergence of pathogens.</title>
        <authorList>
            <person name="Haridas S."/>
            <person name="Albert R."/>
            <person name="Binder M."/>
            <person name="Bloem J."/>
            <person name="Labutti K."/>
            <person name="Salamov A."/>
            <person name="Andreopoulos B."/>
            <person name="Baker S."/>
            <person name="Barry K."/>
            <person name="Bills G."/>
            <person name="Bluhm B."/>
            <person name="Cannon C."/>
            <person name="Castanera R."/>
            <person name="Culley D."/>
            <person name="Daum C."/>
            <person name="Ezra D."/>
            <person name="Gonzalez J."/>
            <person name="Henrissat B."/>
            <person name="Kuo A."/>
            <person name="Liang C."/>
            <person name="Lipzen A."/>
            <person name="Lutzoni F."/>
            <person name="Magnuson J."/>
            <person name="Mondo S."/>
            <person name="Nolan M."/>
            <person name="Ohm R."/>
            <person name="Pangilinan J."/>
            <person name="Park H.-J."/>
            <person name="Ramirez L."/>
            <person name="Alfaro M."/>
            <person name="Sun H."/>
            <person name="Tritt A."/>
            <person name="Yoshinaga Y."/>
            <person name="Zwiers L.-H."/>
            <person name="Turgeon B."/>
            <person name="Goodwin S."/>
            <person name="Spatafora J."/>
            <person name="Crous P."/>
            <person name="Grigoriev I."/>
        </authorList>
    </citation>
    <scope>NUCLEOTIDE SEQUENCE</scope>
    <source>
        <strain evidence="10">CBS 279.74</strain>
    </source>
</reference>
<feature type="region of interest" description="Disordered" evidence="8">
    <location>
        <begin position="395"/>
        <end position="425"/>
    </location>
</feature>
<feature type="compositionally biased region" description="Polar residues" evidence="8">
    <location>
        <begin position="450"/>
        <end position="469"/>
    </location>
</feature>
<evidence type="ECO:0000256" key="8">
    <source>
        <dbReference type="SAM" id="MobiDB-lite"/>
    </source>
</evidence>
<feature type="compositionally biased region" description="Basic and acidic residues" evidence="8">
    <location>
        <begin position="749"/>
        <end position="794"/>
    </location>
</feature>
<feature type="compositionally biased region" description="Low complexity" evidence="8">
    <location>
        <begin position="1082"/>
        <end position="1092"/>
    </location>
</feature>
<feature type="region of interest" description="Disordered" evidence="8">
    <location>
        <begin position="1"/>
        <end position="34"/>
    </location>
</feature>
<evidence type="ECO:0000259" key="9">
    <source>
        <dbReference type="Pfam" id="PF03941"/>
    </source>
</evidence>
<feature type="compositionally biased region" description="Low complexity" evidence="8">
    <location>
        <begin position="228"/>
        <end position="250"/>
    </location>
</feature>
<evidence type="ECO:0000256" key="5">
    <source>
        <dbReference type="ARBA" id="ARBA00022829"/>
    </source>
</evidence>
<dbReference type="InterPro" id="IPR005635">
    <property type="entry name" value="Inner_centromere_prot_ARK-bd"/>
</dbReference>
<organism evidence="10 11">
    <name type="scientific">Pleomassaria siparia CBS 279.74</name>
    <dbReference type="NCBI Taxonomy" id="1314801"/>
    <lineage>
        <taxon>Eukaryota</taxon>
        <taxon>Fungi</taxon>
        <taxon>Dikarya</taxon>
        <taxon>Ascomycota</taxon>
        <taxon>Pezizomycotina</taxon>
        <taxon>Dothideomycetes</taxon>
        <taxon>Pleosporomycetidae</taxon>
        <taxon>Pleosporales</taxon>
        <taxon>Pleomassariaceae</taxon>
        <taxon>Pleomassaria</taxon>
    </lineage>
</organism>
<comment type="similarity">
    <text evidence="3">Belongs to the INCENP family.</text>
</comment>
<dbReference type="PANTHER" id="PTHR13142:SF1">
    <property type="entry name" value="INNER CENTROMERE PROTEIN"/>
    <property type="match status" value="1"/>
</dbReference>
<accession>A0A6G1K252</accession>
<feature type="region of interest" description="Disordered" evidence="8">
    <location>
        <begin position="441"/>
        <end position="495"/>
    </location>
</feature>
<feature type="domain" description="Inner centromere protein ARK-binding" evidence="9">
    <location>
        <begin position="1108"/>
        <end position="1161"/>
    </location>
</feature>
<feature type="compositionally biased region" description="Polar residues" evidence="8">
    <location>
        <begin position="847"/>
        <end position="858"/>
    </location>
</feature>
<feature type="region of interest" description="Disordered" evidence="8">
    <location>
        <begin position="561"/>
        <end position="590"/>
    </location>
</feature>
<dbReference type="PANTHER" id="PTHR13142">
    <property type="entry name" value="INNER CENTROMERE PROTEIN"/>
    <property type="match status" value="1"/>
</dbReference>
<dbReference type="Pfam" id="PF03941">
    <property type="entry name" value="INCENP_ARK-bind"/>
    <property type="match status" value="1"/>
</dbReference>
<evidence type="ECO:0000256" key="1">
    <source>
        <dbReference type="ARBA" id="ARBA00004123"/>
    </source>
</evidence>
<keyword evidence="6" id="KW-0206">Cytoskeleton</keyword>
<evidence type="ECO:0000313" key="11">
    <source>
        <dbReference type="Proteomes" id="UP000799428"/>
    </source>
</evidence>
<feature type="region of interest" description="Disordered" evidence="8">
    <location>
        <begin position="1182"/>
        <end position="1217"/>
    </location>
</feature>
<evidence type="ECO:0000256" key="2">
    <source>
        <dbReference type="ARBA" id="ARBA00004186"/>
    </source>
</evidence>
<evidence type="ECO:0000256" key="7">
    <source>
        <dbReference type="ARBA" id="ARBA00023242"/>
    </source>
</evidence>
<keyword evidence="11" id="KW-1185">Reference proteome</keyword>
<feature type="compositionally biased region" description="Basic and acidic residues" evidence="8">
    <location>
        <begin position="695"/>
        <end position="714"/>
    </location>
</feature>
<dbReference type="OrthoDB" id="6123at2759"/>
<feature type="compositionally biased region" description="Low complexity" evidence="8">
    <location>
        <begin position="912"/>
        <end position="945"/>
    </location>
</feature>
<keyword evidence="7" id="KW-0539">Nucleus</keyword>
<proteinExistence type="inferred from homology"/>
<evidence type="ECO:0000256" key="3">
    <source>
        <dbReference type="ARBA" id="ARBA00010042"/>
    </source>
</evidence>
<keyword evidence="5" id="KW-0159">Chromosome partition</keyword>
<dbReference type="GO" id="GO:0005819">
    <property type="term" value="C:spindle"/>
    <property type="evidence" value="ECO:0007669"/>
    <property type="project" value="UniProtKB-SubCell"/>
</dbReference>
<feature type="compositionally biased region" description="Basic and acidic residues" evidence="8">
    <location>
        <begin position="1186"/>
        <end position="1201"/>
    </location>
</feature>
<dbReference type="EMBL" id="MU005776">
    <property type="protein sequence ID" value="KAF2706467.1"/>
    <property type="molecule type" value="Genomic_DNA"/>
</dbReference>